<dbReference type="EMBL" id="CP031417">
    <property type="protein sequence ID" value="AXK80533.1"/>
    <property type="molecule type" value="Genomic_DNA"/>
</dbReference>
<dbReference type="AlphaFoldDB" id="A0A345ZUD6"/>
<dbReference type="OrthoDB" id="129343at2"/>
<dbReference type="InterPro" id="IPR032710">
    <property type="entry name" value="NTF2-like_dom_sf"/>
</dbReference>
<dbReference type="Pfam" id="PF07366">
    <property type="entry name" value="SnoaL"/>
    <property type="match status" value="1"/>
</dbReference>
<sequence length="150" mass="17225">MKATEVVERRRALLADFMREVWSNGDVMRCGAYIAPSYTIHHDPGDAWERQTVDLPGFMDRVRLSRAPFPDQQFDIRDMFAGEDSLAMTWLWHGTHSGDLPGFPATGQRLTMSGATIYYFDRANRITGHWQVTDRLGIYQQLQRAKPHPA</sequence>
<dbReference type="PANTHER" id="PTHR38436">
    <property type="entry name" value="POLYKETIDE CYCLASE SNOAL-LIKE DOMAIN"/>
    <property type="match status" value="1"/>
</dbReference>
<dbReference type="Proteomes" id="UP000254889">
    <property type="component" value="Chromosome"/>
</dbReference>
<dbReference type="Gene3D" id="3.10.450.50">
    <property type="match status" value="1"/>
</dbReference>
<dbReference type="RefSeq" id="WP_115690277.1">
    <property type="nucleotide sequence ID" value="NZ_CP031417.1"/>
</dbReference>
<proteinExistence type="predicted"/>
<evidence type="ECO:0000313" key="1">
    <source>
        <dbReference type="EMBL" id="AXK80533.1"/>
    </source>
</evidence>
<reference evidence="1 2" key="1">
    <citation type="submission" date="2018-07" db="EMBL/GenBank/DDBJ databases">
        <authorList>
            <person name="Quirk P.G."/>
            <person name="Krulwich T.A."/>
        </authorList>
    </citation>
    <scope>NUCLEOTIDE SEQUENCE [LARGE SCALE GENOMIC DNA]</scope>
    <source>
        <strain evidence="1 2">CC-BB4</strain>
    </source>
</reference>
<keyword evidence="2" id="KW-1185">Reference proteome</keyword>
<evidence type="ECO:0000313" key="2">
    <source>
        <dbReference type="Proteomes" id="UP000254889"/>
    </source>
</evidence>
<gene>
    <name evidence="1" type="ORF">DW352_08400</name>
</gene>
<accession>A0A345ZUD6</accession>
<dbReference type="SUPFAM" id="SSF54427">
    <property type="entry name" value="NTF2-like"/>
    <property type="match status" value="1"/>
</dbReference>
<dbReference type="GO" id="GO:0030638">
    <property type="term" value="P:polyketide metabolic process"/>
    <property type="evidence" value="ECO:0007669"/>
    <property type="project" value="InterPro"/>
</dbReference>
<protein>
    <recommendedName>
        <fullName evidence="3">Ester cyclase</fullName>
    </recommendedName>
</protein>
<name>A0A345ZUD6_9HYPH</name>
<organism evidence="1 2">
    <name type="scientific">Pseudolabrys taiwanensis</name>
    <dbReference type="NCBI Taxonomy" id="331696"/>
    <lineage>
        <taxon>Bacteria</taxon>
        <taxon>Pseudomonadati</taxon>
        <taxon>Pseudomonadota</taxon>
        <taxon>Alphaproteobacteria</taxon>
        <taxon>Hyphomicrobiales</taxon>
        <taxon>Xanthobacteraceae</taxon>
        <taxon>Pseudolabrys</taxon>
    </lineage>
</organism>
<evidence type="ECO:0008006" key="3">
    <source>
        <dbReference type="Google" id="ProtNLM"/>
    </source>
</evidence>
<dbReference type="KEGG" id="ptaw:DW352_08400"/>
<dbReference type="PANTHER" id="PTHR38436:SF1">
    <property type="entry name" value="ESTER CYCLASE"/>
    <property type="match status" value="1"/>
</dbReference>
<dbReference type="InterPro" id="IPR009959">
    <property type="entry name" value="Cyclase_SnoaL-like"/>
</dbReference>